<proteinExistence type="predicted"/>
<dbReference type="EnsemblMetazoa" id="GPAI001109-RA">
    <property type="protein sequence ID" value="GPAI001109-PA"/>
    <property type="gene ID" value="GPAI001109"/>
</dbReference>
<name>A0A1A9Z1T4_GLOPL</name>
<dbReference type="VEuPathDB" id="VectorBase:GPAI001109"/>
<protein>
    <submittedName>
        <fullName evidence="1">Uncharacterized protein</fullName>
    </submittedName>
</protein>
<evidence type="ECO:0000313" key="2">
    <source>
        <dbReference type="Proteomes" id="UP000092445"/>
    </source>
</evidence>
<accession>A0A1A9Z1T4</accession>
<organism evidence="1 2">
    <name type="scientific">Glossina pallidipes</name>
    <name type="common">Tsetse fly</name>
    <dbReference type="NCBI Taxonomy" id="7398"/>
    <lineage>
        <taxon>Eukaryota</taxon>
        <taxon>Metazoa</taxon>
        <taxon>Ecdysozoa</taxon>
        <taxon>Arthropoda</taxon>
        <taxon>Hexapoda</taxon>
        <taxon>Insecta</taxon>
        <taxon>Pterygota</taxon>
        <taxon>Neoptera</taxon>
        <taxon>Endopterygota</taxon>
        <taxon>Diptera</taxon>
        <taxon>Brachycera</taxon>
        <taxon>Muscomorpha</taxon>
        <taxon>Hippoboscoidea</taxon>
        <taxon>Glossinidae</taxon>
        <taxon>Glossina</taxon>
    </lineage>
</organism>
<evidence type="ECO:0000313" key="1">
    <source>
        <dbReference type="EnsemblMetazoa" id="GPAI001109-PA"/>
    </source>
</evidence>
<dbReference type="AlphaFoldDB" id="A0A1A9Z1T4"/>
<reference evidence="1" key="2">
    <citation type="submission" date="2020-05" db="UniProtKB">
        <authorList>
            <consortium name="EnsemblMetazoa"/>
        </authorList>
    </citation>
    <scope>IDENTIFICATION</scope>
    <source>
        <strain evidence="1">IAEA</strain>
    </source>
</reference>
<reference evidence="2" key="1">
    <citation type="submission" date="2014-03" db="EMBL/GenBank/DDBJ databases">
        <authorList>
            <person name="Aksoy S."/>
            <person name="Warren W."/>
            <person name="Wilson R.K."/>
        </authorList>
    </citation>
    <scope>NUCLEOTIDE SEQUENCE [LARGE SCALE GENOMIC DNA]</scope>
    <source>
        <strain evidence="2">IAEA</strain>
    </source>
</reference>
<keyword evidence="2" id="KW-1185">Reference proteome</keyword>
<dbReference type="Proteomes" id="UP000092445">
    <property type="component" value="Unassembled WGS sequence"/>
</dbReference>
<sequence length="102" mass="11846">MDSQIYGFRLFVKILNAPFLCSCKGFTVRLDPRRRLYPTQLLTILPLLQSMRYCEEQVKQPSYNLRLETLQVDVLNDWAVFSSRLLGNSSFFGQPISHNVDS</sequence>